<dbReference type="EMBL" id="FOGT01000009">
    <property type="protein sequence ID" value="SES16251.1"/>
    <property type="molecule type" value="Genomic_DNA"/>
</dbReference>
<keyword evidence="1" id="KW-0472">Membrane</keyword>
<dbReference type="AlphaFoldDB" id="A0A1H9V3X3"/>
<keyword evidence="3" id="KW-1185">Reference proteome</keyword>
<dbReference type="Pfam" id="PF22116">
    <property type="entry name" value="DUF6944"/>
    <property type="match status" value="1"/>
</dbReference>
<dbReference type="Proteomes" id="UP000198571">
    <property type="component" value="Unassembled WGS sequence"/>
</dbReference>
<name>A0A1H9V3X3_9BACI</name>
<proteinExistence type="predicted"/>
<accession>A0A1H9V3X3</accession>
<dbReference type="InterPro" id="IPR054224">
    <property type="entry name" value="DUF6944"/>
</dbReference>
<evidence type="ECO:0000256" key="1">
    <source>
        <dbReference type="SAM" id="Phobius"/>
    </source>
</evidence>
<keyword evidence="1" id="KW-1133">Transmembrane helix</keyword>
<evidence type="ECO:0000313" key="3">
    <source>
        <dbReference type="Proteomes" id="UP000198571"/>
    </source>
</evidence>
<evidence type="ECO:0000313" key="2">
    <source>
        <dbReference type="EMBL" id="SES16251.1"/>
    </source>
</evidence>
<reference evidence="3" key="1">
    <citation type="submission" date="2016-10" db="EMBL/GenBank/DDBJ databases">
        <authorList>
            <person name="Varghese N."/>
            <person name="Submissions S."/>
        </authorList>
    </citation>
    <scope>NUCLEOTIDE SEQUENCE [LARGE SCALE GENOMIC DNA]</scope>
    <source>
        <strain evidence="3">S9</strain>
    </source>
</reference>
<gene>
    <name evidence="2" type="ORF">SAMN05518684_109134</name>
</gene>
<sequence length="210" mass="21557">MTDEQLKLFTGAWLDAIGSILSASATAGNFGGLNEINNKLTAVGEGLQAAGTLINGTVSTDDPLDFAGNWIDGAGAATSSLAAYWQYIGDENGADNMRLDILGDSLQSMGASISALSDYSAGEAGMAAGNALQGLGAGLEAIGGTYELRKKEEAQLLITVGAALQAIGASLIAILVTRSAIFCKSTECDGASFPITKKTPNQNWLRVFQT</sequence>
<protein>
    <submittedName>
        <fullName evidence="2">Uncharacterized protein</fullName>
    </submittedName>
</protein>
<keyword evidence="1" id="KW-0812">Transmembrane</keyword>
<organism evidence="2 3">
    <name type="scientific">Salipaludibacillus aurantiacus</name>
    <dbReference type="NCBI Taxonomy" id="1601833"/>
    <lineage>
        <taxon>Bacteria</taxon>
        <taxon>Bacillati</taxon>
        <taxon>Bacillota</taxon>
        <taxon>Bacilli</taxon>
        <taxon>Bacillales</taxon>
        <taxon>Bacillaceae</taxon>
    </lineage>
</organism>
<feature type="transmembrane region" description="Helical" evidence="1">
    <location>
        <begin position="156"/>
        <end position="176"/>
    </location>
</feature>